<dbReference type="Pfam" id="PF04860">
    <property type="entry name" value="Phage_portal"/>
    <property type="match status" value="1"/>
</dbReference>
<reference evidence="1" key="1">
    <citation type="submission" date="2020-08" db="EMBL/GenBank/DDBJ databases">
        <title>Sequencing the genomes of 1000 actinobacteria strains.</title>
        <authorList>
            <person name="Klenk H.-P."/>
        </authorList>
    </citation>
    <scope>NUCLEOTIDE SEQUENCE</scope>
    <source>
        <strain evidence="1">DSM 10695</strain>
    </source>
</reference>
<dbReference type="InterPro" id="IPR006944">
    <property type="entry name" value="Phage/GTA_portal"/>
</dbReference>
<dbReference type="Proteomes" id="UP000617426">
    <property type="component" value="Unassembled WGS sequence"/>
</dbReference>
<proteinExistence type="predicted"/>
<protein>
    <submittedName>
        <fullName evidence="1">HK97 family phage portal protein</fullName>
    </submittedName>
</protein>
<organism evidence="1 2">
    <name type="scientific">Schaalia hyovaginalis</name>
    <dbReference type="NCBI Taxonomy" id="29316"/>
    <lineage>
        <taxon>Bacteria</taxon>
        <taxon>Bacillati</taxon>
        <taxon>Actinomycetota</taxon>
        <taxon>Actinomycetes</taxon>
        <taxon>Actinomycetales</taxon>
        <taxon>Actinomycetaceae</taxon>
        <taxon>Schaalia</taxon>
    </lineage>
</organism>
<sequence length="163" mass="17756">MVGREKAVTHPLYRLLHDEPNPEMTSFVFRETLMPHLLLWGNAYAPVIRNGRGEVIGLYPLMPNRMSVGRDSAGQLYYEYQRTTEEPPAAQYEKVVLPPSEVLHIPGLGFDGLVGYSPIAMAKNAIGMAQACEDYGASFFANGAAPGGVLEHPGTIKDPLEGA</sequence>
<keyword evidence="2" id="KW-1185">Reference proteome</keyword>
<evidence type="ECO:0000313" key="2">
    <source>
        <dbReference type="Proteomes" id="UP000617426"/>
    </source>
</evidence>
<dbReference type="AlphaFoldDB" id="A0A923IZ55"/>
<name>A0A923IZ55_9ACTO</name>
<accession>A0A923IZ55</accession>
<comment type="caution">
    <text evidence="1">The sequence shown here is derived from an EMBL/GenBank/DDBJ whole genome shotgun (WGS) entry which is preliminary data.</text>
</comment>
<dbReference type="EMBL" id="JACHMK010000001">
    <property type="protein sequence ID" value="MBB6335016.1"/>
    <property type="molecule type" value="Genomic_DNA"/>
</dbReference>
<dbReference type="InterPro" id="IPR006427">
    <property type="entry name" value="Portal_HK97"/>
</dbReference>
<gene>
    <name evidence="1" type="ORF">HD592_001581</name>
</gene>
<evidence type="ECO:0000313" key="1">
    <source>
        <dbReference type="EMBL" id="MBB6335016.1"/>
    </source>
</evidence>
<dbReference type="NCBIfam" id="TIGR01537">
    <property type="entry name" value="portal_HK97"/>
    <property type="match status" value="1"/>
</dbReference>